<proteinExistence type="predicted"/>
<reference evidence="1 2" key="1">
    <citation type="journal article" date="2019" name="Int. J. Syst. Evol. Microbiol.">
        <title>The Global Catalogue of Microorganisms (GCM) 10K type strain sequencing project: providing services to taxonomists for standard genome sequencing and annotation.</title>
        <authorList>
            <consortium name="The Broad Institute Genomics Platform"/>
            <consortium name="The Broad Institute Genome Sequencing Center for Infectious Disease"/>
            <person name="Wu L."/>
            <person name="Ma J."/>
        </authorList>
    </citation>
    <scope>NUCLEOTIDE SEQUENCE [LARGE SCALE GENOMIC DNA]</scope>
    <source>
        <strain evidence="1 2">JCM 3272</strain>
    </source>
</reference>
<evidence type="ECO:0000313" key="1">
    <source>
        <dbReference type="EMBL" id="GAA2341270.1"/>
    </source>
</evidence>
<evidence type="ECO:0000313" key="2">
    <source>
        <dbReference type="Proteomes" id="UP001501444"/>
    </source>
</evidence>
<comment type="caution">
    <text evidence="1">The sequence shown here is derived from an EMBL/GenBank/DDBJ whole genome shotgun (WGS) entry which is preliminary data.</text>
</comment>
<dbReference type="EMBL" id="BAAARV010000021">
    <property type="protein sequence ID" value="GAA2341270.1"/>
    <property type="molecule type" value="Genomic_DNA"/>
</dbReference>
<sequence>MADANEAIAPRIGLPKLPVVIWPEPSDTDEQDERNGLHWKTRALIAWAAGRPFAWVDDEIADTDRAWVSAHHPGHALLYRVDPRQGLTDADYTALAEWLHRTRDTPPSEAAREFEPGTTCGCDTVGMAEPRFEILDIVQIGDQPRLAVPGLTGQRGAITQIREHPGPRFRYSVRSLVDDDDEIGGLYSEEDLLPTGERASPALFALPGGFRIREIVQVSATYEDPKVAGRTGVVDGTYTGEGGIGIRIEELDESVIVHPQFLTPTGDRLPAPHAGRAASSTQVSADGQIRGQASYIIVDEISRYL</sequence>
<protein>
    <submittedName>
        <fullName evidence="1">Uncharacterized protein</fullName>
    </submittedName>
</protein>
<keyword evidence="2" id="KW-1185">Reference proteome</keyword>
<gene>
    <name evidence="1" type="ORF">GCM10010170_024610</name>
</gene>
<dbReference type="Proteomes" id="UP001501444">
    <property type="component" value="Unassembled WGS sequence"/>
</dbReference>
<organism evidence="1 2">
    <name type="scientific">Dactylosporangium salmoneum</name>
    <dbReference type="NCBI Taxonomy" id="53361"/>
    <lineage>
        <taxon>Bacteria</taxon>
        <taxon>Bacillati</taxon>
        <taxon>Actinomycetota</taxon>
        <taxon>Actinomycetes</taxon>
        <taxon>Micromonosporales</taxon>
        <taxon>Micromonosporaceae</taxon>
        <taxon>Dactylosporangium</taxon>
    </lineage>
</organism>
<name>A0ABN3G086_9ACTN</name>
<accession>A0ABN3G086</accession>
<dbReference type="RefSeq" id="WP_425553528.1">
    <property type="nucleotide sequence ID" value="NZ_BAAARV010000021.1"/>
</dbReference>